<gene>
    <name evidence="1" type="ORF">IJ22_39210</name>
</gene>
<protein>
    <submittedName>
        <fullName evidence="1">Uncharacterized protein</fullName>
    </submittedName>
</protein>
<dbReference type="RefSeq" id="WP_062409955.1">
    <property type="nucleotide sequence ID" value="NZ_BJCS01000012.1"/>
</dbReference>
<dbReference type="STRING" id="162209.IJ22_39210"/>
<sequence length="179" mass="19917">MSINQVEAAYQKAAPYTAFLYIWGLQWALSAGLRFFAQWRDLDPLQPVVMWTALAASAVLLFRTFRHYGGTSPALSGAGITLCAAVVLVVSGLYALARWKSIDPLVWPLFKGILLTLAYAWFSRWLGRPLLYLSLWMLALTVTVAWSYLGFAQVALGVFGGLSMMALAWMIGMWNRGTR</sequence>
<dbReference type="OrthoDB" id="2603868at2"/>
<dbReference type="Proteomes" id="UP000061660">
    <property type="component" value="Chromosome"/>
</dbReference>
<dbReference type="PATRIC" id="fig|162209.4.peg.4161"/>
<name>A0A0U2UD94_9BACL</name>
<dbReference type="EMBL" id="CP013652">
    <property type="protein sequence ID" value="ALS24233.1"/>
    <property type="molecule type" value="Genomic_DNA"/>
</dbReference>
<proteinExistence type="predicted"/>
<keyword evidence="2" id="KW-1185">Reference proteome</keyword>
<dbReference type="AlphaFoldDB" id="A0A0U2UD94"/>
<accession>A0A0U2UD94</accession>
<evidence type="ECO:0000313" key="1">
    <source>
        <dbReference type="EMBL" id="ALS24233.1"/>
    </source>
</evidence>
<reference evidence="1 2" key="2">
    <citation type="journal article" date="2016" name="Genome Announc.">
        <title>Complete Genome Sequences of Two Interactive Moderate Thermophiles, Paenibacillus napthalenovorans 32O-Y and Paenibacillus sp. 32O-W.</title>
        <authorList>
            <person name="Butler R.R.III."/>
            <person name="Wang J."/>
            <person name="Stark B.C."/>
            <person name="Pombert J.F."/>
        </authorList>
    </citation>
    <scope>NUCLEOTIDE SEQUENCE [LARGE SCALE GENOMIC DNA]</scope>
    <source>
        <strain evidence="1 2">32O-Y</strain>
    </source>
</reference>
<organism evidence="1 2">
    <name type="scientific">Paenibacillus naphthalenovorans</name>
    <dbReference type="NCBI Taxonomy" id="162209"/>
    <lineage>
        <taxon>Bacteria</taxon>
        <taxon>Bacillati</taxon>
        <taxon>Bacillota</taxon>
        <taxon>Bacilli</taxon>
        <taxon>Bacillales</taxon>
        <taxon>Paenibacillaceae</taxon>
        <taxon>Paenibacillus</taxon>
    </lineage>
</organism>
<evidence type="ECO:0000313" key="2">
    <source>
        <dbReference type="Proteomes" id="UP000061660"/>
    </source>
</evidence>
<reference evidence="2" key="1">
    <citation type="submission" date="2015-12" db="EMBL/GenBank/DDBJ databases">
        <title>Complete genome sequences of two moderately thermophilic Paenibacillus species.</title>
        <authorList>
            <person name="Butler R.III."/>
            <person name="Wang J."/>
            <person name="Stark B.C."/>
            <person name="Pombert J.-F."/>
        </authorList>
    </citation>
    <scope>NUCLEOTIDE SEQUENCE [LARGE SCALE GENOMIC DNA]</scope>
    <source>
        <strain evidence="2">32O-Y</strain>
    </source>
</reference>
<dbReference type="KEGG" id="pnp:IJ22_39210"/>